<dbReference type="GO" id="GO:0008658">
    <property type="term" value="F:penicillin binding"/>
    <property type="evidence" value="ECO:0007669"/>
    <property type="project" value="InterPro"/>
</dbReference>
<dbReference type="Pfam" id="PF00905">
    <property type="entry name" value="Transpeptidase"/>
    <property type="match status" value="1"/>
</dbReference>
<dbReference type="PANTHER" id="PTHR30627:SF1">
    <property type="entry name" value="PEPTIDOGLYCAN D,D-TRANSPEPTIDASE FTSI"/>
    <property type="match status" value="1"/>
</dbReference>
<comment type="caution">
    <text evidence="5">The sequence shown here is derived from an EMBL/GenBank/DDBJ whole genome shotgun (WGS) entry which is preliminary data.</text>
</comment>
<reference evidence="5 6" key="1">
    <citation type="journal article" date="2016" name="Nat. Commun.">
        <title>Thousands of microbial genomes shed light on interconnected biogeochemical processes in an aquifer system.</title>
        <authorList>
            <person name="Anantharaman K."/>
            <person name="Brown C.T."/>
            <person name="Hug L.A."/>
            <person name="Sharon I."/>
            <person name="Castelle C.J."/>
            <person name="Probst A.J."/>
            <person name="Thomas B.C."/>
            <person name="Singh A."/>
            <person name="Wilkins M.J."/>
            <person name="Karaoz U."/>
            <person name="Brodie E.L."/>
            <person name="Williams K.H."/>
            <person name="Hubbard S.S."/>
            <person name="Banfield J.F."/>
        </authorList>
    </citation>
    <scope>NUCLEOTIDE SEQUENCE [LARGE SCALE GENOMIC DNA]</scope>
</reference>
<evidence type="ECO:0000313" key="6">
    <source>
        <dbReference type="Proteomes" id="UP000177478"/>
    </source>
</evidence>
<dbReference type="Proteomes" id="UP000177478">
    <property type="component" value="Unassembled WGS sequence"/>
</dbReference>
<dbReference type="SUPFAM" id="SSF56601">
    <property type="entry name" value="beta-lactamase/transpeptidase-like"/>
    <property type="match status" value="1"/>
</dbReference>
<dbReference type="EMBL" id="MGKD01000003">
    <property type="protein sequence ID" value="OGN20506.1"/>
    <property type="molecule type" value="Genomic_DNA"/>
</dbReference>
<sequence length="549" mass="60901">MLGRWRVNTFLLLLCLAAGGLFYRLVFLAYLQGDSWRQRSDAQYASQQQNSVERGNIYISDQSSDDPYLVATNKLFPYIYVIPKSARDTETLTSKLSELLKISSIEISSHLENRADPFEVIVRDPDAEQISVVQNLNWPEVKVGQEVRRYYPAGNFLAQTLGFVGYSGEARSGQYGVEGYYDKILRGQEISGVSKTGDIVLTIDRNIQAFAEKELNYLMEKWQPENGNIIVQDPNTGAILAMAGSPSFDPNRYQYYQLSDFTNKSVQEMFEPGSSFKPVTMSGALDKRALTPETTYFDAGEVVLNGYHIKNYNEKSNGVQTMYQVLEKSLNTGAMFAEDRLGDENFLDYVINFGFGQPTGIDLAGEIGGDVSNLYTKRKINFATASFGQGIATTPIQLTNAYSALANGGKLLKPYLAKVITEPDGQKKITQTEIIGTPVSERATLDIKKMLAKVVEIGFDKARVKGYDIAGKTGTAQIASKEGGYSDQFIHDMVGFAPAFDPKFVVLIKMEKPQGIKFAADSLSPSLGNMMKFLLNYFHIPPNPSSLRP</sequence>
<accession>A0A1F8G6Z6</accession>
<dbReference type="Gene3D" id="3.30.450.330">
    <property type="match status" value="1"/>
</dbReference>
<dbReference type="AlphaFoldDB" id="A0A1F8G6Z6"/>
<evidence type="ECO:0000259" key="3">
    <source>
        <dbReference type="Pfam" id="PF00905"/>
    </source>
</evidence>
<feature type="domain" description="Penicillin-binding protein transpeptidase" evidence="3">
    <location>
        <begin position="229"/>
        <end position="518"/>
    </location>
</feature>
<dbReference type="InterPro" id="IPR001460">
    <property type="entry name" value="PCN-bd_Tpept"/>
</dbReference>
<organism evidence="5 6">
    <name type="scientific">Candidatus Yanofskybacteria bacterium RIFCSPHIGHO2_12_FULL_45_19b</name>
    <dbReference type="NCBI Taxonomy" id="1802689"/>
    <lineage>
        <taxon>Bacteria</taxon>
        <taxon>Candidatus Yanofskyibacteriota</taxon>
    </lineage>
</organism>
<evidence type="ECO:0008006" key="7">
    <source>
        <dbReference type="Google" id="ProtNLM"/>
    </source>
</evidence>
<dbReference type="InterPro" id="IPR005311">
    <property type="entry name" value="PBP_dimer"/>
</dbReference>
<comment type="subcellular location">
    <subcellularLocation>
        <location evidence="1">Membrane</location>
    </subcellularLocation>
</comment>
<keyword evidence="2" id="KW-0472">Membrane</keyword>
<dbReference type="GO" id="GO:0005886">
    <property type="term" value="C:plasma membrane"/>
    <property type="evidence" value="ECO:0007669"/>
    <property type="project" value="TreeGrafter"/>
</dbReference>
<dbReference type="InterPro" id="IPR050515">
    <property type="entry name" value="Beta-lactam/transpept"/>
</dbReference>
<dbReference type="PANTHER" id="PTHR30627">
    <property type="entry name" value="PEPTIDOGLYCAN D,D-TRANSPEPTIDASE"/>
    <property type="match status" value="1"/>
</dbReference>
<dbReference type="GO" id="GO:0071555">
    <property type="term" value="P:cell wall organization"/>
    <property type="evidence" value="ECO:0007669"/>
    <property type="project" value="TreeGrafter"/>
</dbReference>
<dbReference type="STRING" id="1802689.A3F25_00745"/>
<dbReference type="Pfam" id="PF03717">
    <property type="entry name" value="PBP_dimer"/>
    <property type="match status" value="1"/>
</dbReference>
<evidence type="ECO:0000256" key="2">
    <source>
        <dbReference type="ARBA" id="ARBA00023136"/>
    </source>
</evidence>
<dbReference type="Gene3D" id="3.40.710.10">
    <property type="entry name" value="DD-peptidase/beta-lactamase superfamily"/>
    <property type="match status" value="1"/>
</dbReference>
<dbReference type="InterPro" id="IPR036138">
    <property type="entry name" value="PBP_dimer_sf"/>
</dbReference>
<evidence type="ECO:0000259" key="4">
    <source>
        <dbReference type="Pfam" id="PF03717"/>
    </source>
</evidence>
<dbReference type="SUPFAM" id="SSF56519">
    <property type="entry name" value="Penicillin binding protein dimerisation domain"/>
    <property type="match status" value="1"/>
</dbReference>
<dbReference type="InterPro" id="IPR012338">
    <property type="entry name" value="Beta-lactam/transpept-like"/>
</dbReference>
<gene>
    <name evidence="5" type="ORF">A3F25_00745</name>
</gene>
<protein>
    <recommendedName>
        <fullName evidence="7">Penicillin-binding protein transpeptidase domain-containing protein</fullName>
    </recommendedName>
</protein>
<dbReference type="Gene3D" id="3.90.1310.10">
    <property type="entry name" value="Penicillin-binding protein 2a (Domain 2)"/>
    <property type="match status" value="1"/>
</dbReference>
<proteinExistence type="predicted"/>
<evidence type="ECO:0000313" key="5">
    <source>
        <dbReference type="EMBL" id="OGN20506.1"/>
    </source>
</evidence>
<evidence type="ECO:0000256" key="1">
    <source>
        <dbReference type="ARBA" id="ARBA00004370"/>
    </source>
</evidence>
<name>A0A1F8G6Z6_9BACT</name>
<feature type="domain" description="Penicillin-binding protein dimerisation" evidence="4">
    <location>
        <begin position="51"/>
        <end position="189"/>
    </location>
</feature>